<feature type="transmembrane region" description="Helical" evidence="7">
    <location>
        <begin position="69"/>
        <end position="89"/>
    </location>
</feature>
<comment type="caution">
    <text evidence="8">The sequence shown here is derived from an EMBL/GenBank/DDBJ whole genome shotgun (WGS) entry which is preliminary data.</text>
</comment>
<comment type="subcellular location">
    <subcellularLocation>
        <location evidence="1">Membrane</location>
        <topology evidence="1">Multi-pass membrane protein</topology>
    </subcellularLocation>
</comment>
<name>A0A7X2L501_9BACL</name>
<evidence type="ECO:0000256" key="3">
    <source>
        <dbReference type="ARBA" id="ARBA00022989"/>
    </source>
</evidence>
<evidence type="ECO:0000313" key="8">
    <source>
        <dbReference type="EMBL" id="MRN57039.1"/>
    </source>
</evidence>
<dbReference type="GO" id="GO:0016020">
    <property type="term" value="C:membrane"/>
    <property type="evidence" value="ECO:0007669"/>
    <property type="project" value="UniProtKB-SubCell"/>
</dbReference>
<dbReference type="Pfam" id="PF05105">
    <property type="entry name" value="Phage_holin_4_1"/>
    <property type="match status" value="1"/>
</dbReference>
<dbReference type="NCBIfam" id="TIGR01593">
    <property type="entry name" value="holin_tox_secr"/>
    <property type="match status" value="1"/>
</dbReference>
<evidence type="ECO:0000256" key="2">
    <source>
        <dbReference type="ARBA" id="ARBA00022692"/>
    </source>
</evidence>
<keyword evidence="4 7" id="KW-0472">Membrane</keyword>
<feature type="region of interest" description="Disordered" evidence="6">
    <location>
        <begin position="130"/>
        <end position="150"/>
    </location>
</feature>
<evidence type="ECO:0000313" key="9">
    <source>
        <dbReference type="Proteomes" id="UP000463051"/>
    </source>
</evidence>
<comment type="similarity">
    <text evidence="5">Belongs to the bacteriophage holin family. Cp-1 holin subfamily.</text>
</comment>
<feature type="transmembrane region" description="Helical" evidence="7">
    <location>
        <begin position="29"/>
        <end position="48"/>
    </location>
</feature>
<feature type="compositionally biased region" description="Polar residues" evidence="6">
    <location>
        <begin position="130"/>
        <end position="142"/>
    </location>
</feature>
<gene>
    <name evidence="8" type="ORF">GJB61_29300</name>
</gene>
<organism evidence="8 9">
    <name type="scientific">Paenibacillus monticola</name>
    <dbReference type="NCBI Taxonomy" id="2666075"/>
    <lineage>
        <taxon>Bacteria</taxon>
        <taxon>Bacillati</taxon>
        <taxon>Bacillota</taxon>
        <taxon>Bacilli</taxon>
        <taxon>Bacillales</taxon>
        <taxon>Paenibacillaceae</taxon>
        <taxon>Paenibacillus</taxon>
    </lineage>
</organism>
<evidence type="ECO:0000256" key="4">
    <source>
        <dbReference type="ARBA" id="ARBA00023136"/>
    </source>
</evidence>
<accession>A0A7X2L501</accession>
<dbReference type="EMBL" id="WJXB01000019">
    <property type="protein sequence ID" value="MRN57039.1"/>
    <property type="molecule type" value="Genomic_DNA"/>
</dbReference>
<dbReference type="RefSeq" id="WP_154122539.1">
    <property type="nucleotide sequence ID" value="NZ_WJXB01000019.1"/>
</dbReference>
<keyword evidence="2 7" id="KW-0812">Transmembrane</keyword>
<dbReference type="InterPro" id="IPR006480">
    <property type="entry name" value="Phage_holin_4_1"/>
</dbReference>
<evidence type="ECO:0000256" key="6">
    <source>
        <dbReference type="SAM" id="MobiDB-lite"/>
    </source>
</evidence>
<proteinExistence type="inferred from homology"/>
<keyword evidence="9" id="KW-1185">Reference proteome</keyword>
<evidence type="ECO:0000256" key="5">
    <source>
        <dbReference type="ARBA" id="ARBA00023600"/>
    </source>
</evidence>
<dbReference type="AlphaFoldDB" id="A0A7X2L501"/>
<reference evidence="8 9" key="1">
    <citation type="submission" date="2019-11" db="EMBL/GenBank/DDBJ databases">
        <title>Paenibacillus monticola sp. nov., a novel PGPR strain isolated from mountain sample in China.</title>
        <authorList>
            <person name="Zhao Q."/>
            <person name="Li H.-P."/>
            <person name="Zhang J.-L."/>
        </authorList>
    </citation>
    <scope>NUCLEOTIDE SEQUENCE [LARGE SCALE GENOMIC DNA]</scope>
    <source>
        <strain evidence="8 9">LC-T2</strain>
    </source>
</reference>
<evidence type="ECO:0000256" key="1">
    <source>
        <dbReference type="ARBA" id="ARBA00004141"/>
    </source>
</evidence>
<sequence length="150" mass="16354">MDEKGQIVIAVSAAVGAAVWYLFGGWTIMLQALLILVFVDWVTGWAAAWIHGELRSMKGFIGVAKKISIFIFVTVAHIIDAVLGDMHYLRDTVVFFYLANELLSIIENAGKMGVPMPPIFKDAVALLESKSGTKQENGGNNDVNDEPGEK</sequence>
<dbReference type="Proteomes" id="UP000463051">
    <property type="component" value="Unassembled WGS sequence"/>
</dbReference>
<evidence type="ECO:0000256" key="7">
    <source>
        <dbReference type="SAM" id="Phobius"/>
    </source>
</evidence>
<keyword evidence="3 7" id="KW-1133">Transmembrane helix</keyword>
<protein>
    <submittedName>
        <fullName evidence="8">Holin</fullName>
    </submittedName>
</protein>
<feature type="transmembrane region" description="Helical" evidence="7">
    <location>
        <begin position="7"/>
        <end position="23"/>
    </location>
</feature>